<accession>A0A1S6IVB9</accession>
<organism evidence="6 7">
    <name type="scientific">Desulforamulus ferrireducens</name>
    <dbReference type="NCBI Taxonomy" id="1833852"/>
    <lineage>
        <taxon>Bacteria</taxon>
        <taxon>Bacillati</taxon>
        <taxon>Bacillota</taxon>
        <taxon>Clostridia</taxon>
        <taxon>Eubacteriales</taxon>
        <taxon>Peptococcaceae</taxon>
        <taxon>Desulforamulus</taxon>
    </lineage>
</organism>
<dbReference type="Pfam" id="PF01869">
    <property type="entry name" value="BcrAD_BadFG"/>
    <property type="match status" value="1"/>
</dbReference>
<dbReference type="GO" id="GO:0046872">
    <property type="term" value="F:metal ion binding"/>
    <property type="evidence" value="ECO:0007669"/>
    <property type="project" value="UniProtKB-KW"/>
</dbReference>
<evidence type="ECO:0000256" key="1">
    <source>
        <dbReference type="ARBA" id="ARBA00001966"/>
    </source>
</evidence>
<keyword evidence="3" id="KW-0408">Iron</keyword>
<reference evidence="6 7" key="1">
    <citation type="journal article" date="2016" name="Int. J. Syst. Evol. Microbiol.">
        <title>Desulfotomaculum ferrireducens sp. nov., a moderately thermophilic sulfate-reducing and dissimilatory Fe(III)-reducing bacterium isolated from compost.</title>
        <authorList>
            <person name="Yang G."/>
            <person name="Guo J."/>
            <person name="Zhuang L."/>
            <person name="Yuan Y."/>
            <person name="Zhou S."/>
        </authorList>
    </citation>
    <scope>NUCLEOTIDE SEQUENCE [LARGE SCALE GENOMIC DNA]</scope>
    <source>
        <strain evidence="6 7">GSS09</strain>
    </source>
</reference>
<gene>
    <name evidence="6" type="ORF">B0537_06110</name>
</gene>
<dbReference type="PANTHER" id="PTHR32329">
    <property type="entry name" value="BIFUNCTIONAL PROTEIN [INCLUDES 2-HYDROXYACYL-COA DEHYDRATASE (N-TER) AND ITS ACTIVATOR DOMAIN (C_TERM)-RELATED"/>
    <property type="match status" value="1"/>
</dbReference>
<evidence type="ECO:0000313" key="6">
    <source>
        <dbReference type="EMBL" id="AQS58693.1"/>
    </source>
</evidence>
<evidence type="ECO:0000256" key="3">
    <source>
        <dbReference type="ARBA" id="ARBA00023004"/>
    </source>
</evidence>
<name>A0A1S6IVB9_9FIRM</name>
<protein>
    <submittedName>
        <fullName evidence="6">2-hydroxyglutaryl-CoA dehydratase</fullName>
    </submittedName>
</protein>
<dbReference type="SUPFAM" id="SSF53067">
    <property type="entry name" value="Actin-like ATPase domain"/>
    <property type="match status" value="1"/>
</dbReference>
<dbReference type="InterPro" id="IPR043129">
    <property type="entry name" value="ATPase_NBD"/>
</dbReference>
<dbReference type="EMBL" id="CP019698">
    <property type="protein sequence ID" value="AQS58693.1"/>
    <property type="molecule type" value="Genomic_DNA"/>
</dbReference>
<feature type="domain" description="ATPase BadF/BadG/BcrA/BcrD type" evidence="5">
    <location>
        <begin position="5"/>
        <end position="250"/>
    </location>
</feature>
<dbReference type="InterPro" id="IPR002731">
    <property type="entry name" value="ATPase_BadF"/>
</dbReference>
<dbReference type="InterPro" id="IPR051805">
    <property type="entry name" value="Dehydratase_Activator_Redct"/>
</dbReference>
<keyword evidence="4" id="KW-0411">Iron-sulfur</keyword>
<dbReference type="CDD" id="cd24036">
    <property type="entry name" value="ASKHA_NBD_BcrAD_BadFG_HgdC_HadI"/>
    <property type="match status" value="1"/>
</dbReference>
<dbReference type="OrthoDB" id="9778513at2"/>
<dbReference type="KEGG" id="dfg:B0537_06110"/>
<proteinExistence type="predicted"/>
<dbReference type="NCBIfam" id="TIGR00241">
    <property type="entry name" value="CoA_E_activ"/>
    <property type="match status" value="1"/>
</dbReference>
<dbReference type="AlphaFoldDB" id="A0A1S6IVB9"/>
<sequence>MLTAGIDVGSVATKVVLLRDHEIYHLVRPTGWSPRDAGLNTFQELLQQTGYQESEVVCKVGTGYGRISLDFIDKAVTEIHCHARGANYLVNGGGLVIDIGGQDSKAILMNDEGKVLDFTMNDKCAAGTGRFLQVMAAALGVDVSQLAELAKDQQPLEINSMCTVFAESEVISLLAKGSNKQEIIAGIHRSVTRRVWGMASRFGAAKQIIFTGGVAKNLDVRNRLAKEAGAPVIAPELGQFAGALGAALYARDLASKELS</sequence>
<evidence type="ECO:0000259" key="5">
    <source>
        <dbReference type="Pfam" id="PF01869"/>
    </source>
</evidence>
<dbReference type="Gene3D" id="3.30.420.40">
    <property type="match status" value="2"/>
</dbReference>
<dbReference type="GO" id="GO:0051536">
    <property type="term" value="F:iron-sulfur cluster binding"/>
    <property type="evidence" value="ECO:0007669"/>
    <property type="project" value="UniProtKB-KW"/>
</dbReference>
<evidence type="ECO:0000256" key="4">
    <source>
        <dbReference type="ARBA" id="ARBA00023014"/>
    </source>
</evidence>
<keyword evidence="7" id="KW-1185">Reference proteome</keyword>
<dbReference type="Proteomes" id="UP000189464">
    <property type="component" value="Chromosome"/>
</dbReference>
<dbReference type="PANTHER" id="PTHR32329:SF2">
    <property type="entry name" value="BIFUNCTIONAL PROTEIN [INCLUDES 2-HYDROXYACYL-COA DEHYDRATASE (N-TER) AND ITS ACTIVATOR DOMAIN (C_TERM)"/>
    <property type="match status" value="1"/>
</dbReference>
<keyword evidence="2" id="KW-0479">Metal-binding</keyword>
<evidence type="ECO:0000313" key="7">
    <source>
        <dbReference type="Proteomes" id="UP000189464"/>
    </source>
</evidence>
<dbReference type="STRING" id="1833852.B0537_06110"/>
<dbReference type="InterPro" id="IPR008275">
    <property type="entry name" value="CoA_E_activase_dom"/>
</dbReference>
<dbReference type="RefSeq" id="WP_077713670.1">
    <property type="nucleotide sequence ID" value="NZ_CP019698.1"/>
</dbReference>
<comment type="cofactor">
    <cofactor evidence="1">
        <name>[4Fe-4S] cluster</name>
        <dbReference type="ChEBI" id="CHEBI:49883"/>
    </cofactor>
</comment>
<evidence type="ECO:0000256" key="2">
    <source>
        <dbReference type="ARBA" id="ARBA00022723"/>
    </source>
</evidence>